<reference evidence="2" key="1">
    <citation type="journal article" date="2020" name="bioRxiv">
        <title>Comparative genomics of Chlamydomonas.</title>
        <authorList>
            <person name="Craig R.J."/>
            <person name="Hasan A.R."/>
            <person name="Ness R.W."/>
            <person name="Keightley P.D."/>
        </authorList>
    </citation>
    <scope>NUCLEOTIDE SEQUENCE</scope>
    <source>
        <strain evidence="2">CCAP 11/70</strain>
    </source>
</reference>
<comment type="caution">
    <text evidence="2">The sequence shown here is derived from an EMBL/GenBank/DDBJ whole genome shotgun (WGS) entry which is preliminary data.</text>
</comment>
<sequence length="1089" mass="109569">MQLAGPIATGPATKTAFPARWLACIRRCGPSSSLPSTTTAASAPSRPFLANATALCSRGRIAATALPAVGGDRDVDALPSAEHALLTADDPLCARVEQLAGRIAALVAAIASASAPPPQRRPYAPLPAQPQPQTMPPPYGQRLPPRQELLTLLDELGAAAAEARAAAALVRAGGASNDSPRLQRALARLAVAAAAEDAVLTDPAAFAAAFQPLAAPPPSPSPALGQDTGTQKEGESRSGEEAAFRLGAVLRARFLREGYHPDSPWAYGVAMPREDKAAMLVDARRQERLLTSALAQLLAGEWDNGRGAGVGDVGWGADGAAEAAAVAALGLPPPAAGPGSAAVAAAASALSYGRPSSYVSGEFYVSGEELAEDPVLAEVAAAQWQRGGGADGDGGGMLRLTLDACAALLQRHPDSVLRGQVYEEGLQPLCGAALELLQGLRDVRAQQAALYGMYDTTATDNGRDAGGGGGSAGDGGAPPAPPGFGGLAHIDTLAGDGRAAAAFLTSLAEALRPGVEGQLEALRELAAARGLPPPSAGSLERLLRLQAWGGEEPATADADAAEAPAPDGSARGHSFPDPAAPYLTDLAAVMAGVSDWLEAALGLRLVCPAAGDVAREAVAADRGSSGGVAGQDEAVPADVEAMVRDLERSYGSGSYTAGALPPHVADALAALREAAAAEPGRFLAFRLEPHSGAGGGGDGGAAEEVRPPVRWVLLERGGGYGARYVLPPPPKSPSGTGGPPAVAVVVGLQAEWAPAGAGAGAAGGHGAPSSAALLSRGSEQALWEVLHELGHALHFLLASPPSPSPPGARVRPAGPLEPAPLGTGIGEEGEPGPVSYAHAHLPYQLPLELVELPSSLLERGAADEGALGLVLGRCRHAVTGGPPPPVLVASLARAVRGAHYSPISVSVQALSCLLDQLLADSPRKAPGLAPRLWRQLLATFAPGLPAQTTVQQLHALARVARAGGQGYGYVVAACLAEALWEGGRWGAAVAEAGAEGQEERVRWQRLRRAAFELSAAGEPAGELSRLLAALEPGAGAGAREGKGHGAGAGMAGGGRGPPLLLRVAGGGCVPRVDGGRVRRWTGGWGLGAE</sequence>
<dbReference type="InterPro" id="IPR045090">
    <property type="entry name" value="Pept_M3A_M3B"/>
</dbReference>
<feature type="compositionally biased region" description="Pro residues" evidence="1">
    <location>
        <begin position="115"/>
        <end position="139"/>
    </location>
</feature>
<evidence type="ECO:0008006" key="4">
    <source>
        <dbReference type="Google" id="ProtNLM"/>
    </source>
</evidence>
<proteinExistence type="predicted"/>
<evidence type="ECO:0000313" key="2">
    <source>
        <dbReference type="EMBL" id="KAG2499646.1"/>
    </source>
</evidence>
<dbReference type="Gene3D" id="1.10.1370.40">
    <property type="match status" value="1"/>
</dbReference>
<feature type="region of interest" description="Disordered" evidence="1">
    <location>
        <begin position="212"/>
        <end position="240"/>
    </location>
</feature>
<protein>
    <recommendedName>
        <fullName evidence="4">Peptidase M3A/M3B catalytic domain-containing protein</fullName>
    </recommendedName>
</protein>
<dbReference type="GO" id="GO:0006508">
    <property type="term" value="P:proteolysis"/>
    <property type="evidence" value="ECO:0007669"/>
    <property type="project" value="InterPro"/>
</dbReference>
<keyword evidence="3" id="KW-1185">Reference proteome</keyword>
<evidence type="ECO:0000313" key="3">
    <source>
        <dbReference type="Proteomes" id="UP000612055"/>
    </source>
</evidence>
<dbReference type="AlphaFoldDB" id="A0A836C3Z9"/>
<feature type="compositionally biased region" description="Basic and acidic residues" evidence="1">
    <location>
        <begin position="230"/>
        <end position="240"/>
    </location>
</feature>
<feature type="compositionally biased region" description="Low complexity" evidence="1">
    <location>
        <begin position="551"/>
        <end position="568"/>
    </location>
</feature>
<feature type="region of interest" description="Disordered" evidence="1">
    <location>
        <begin position="457"/>
        <end position="487"/>
    </location>
</feature>
<accession>A0A836C3Z9</accession>
<feature type="region of interest" description="Disordered" evidence="1">
    <location>
        <begin position="115"/>
        <end position="144"/>
    </location>
</feature>
<name>A0A836C3Z9_9CHLO</name>
<dbReference type="OrthoDB" id="551950at2759"/>
<dbReference type="Proteomes" id="UP000612055">
    <property type="component" value="Unassembled WGS sequence"/>
</dbReference>
<feature type="compositionally biased region" description="Gly residues" evidence="1">
    <location>
        <begin position="464"/>
        <end position="476"/>
    </location>
</feature>
<feature type="region of interest" description="Disordered" evidence="1">
    <location>
        <begin position="803"/>
        <end position="824"/>
    </location>
</feature>
<evidence type="ECO:0000256" key="1">
    <source>
        <dbReference type="SAM" id="MobiDB-lite"/>
    </source>
</evidence>
<organism evidence="2 3">
    <name type="scientific">Edaphochlamys debaryana</name>
    <dbReference type="NCBI Taxonomy" id="47281"/>
    <lineage>
        <taxon>Eukaryota</taxon>
        <taxon>Viridiplantae</taxon>
        <taxon>Chlorophyta</taxon>
        <taxon>core chlorophytes</taxon>
        <taxon>Chlorophyceae</taxon>
        <taxon>CS clade</taxon>
        <taxon>Chlamydomonadales</taxon>
        <taxon>Chlamydomonadales incertae sedis</taxon>
        <taxon>Edaphochlamys</taxon>
    </lineage>
</organism>
<dbReference type="GO" id="GO:0006518">
    <property type="term" value="P:peptide metabolic process"/>
    <property type="evidence" value="ECO:0007669"/>
    <property type="project" value="TreeGrafter"/>
</dbReference>
<dbReference type="PANTHER" id="PTHR11804:SF79">
    <property type="entry name" value="MITOCHONDRIAL INTERMEDIATE PEPTIDASE"/>
    <property type="match status" value="1"/>
</dbReference>
<feature type="compositionally biased region" description="Low complexity" evidence="1">
    <location>
        <begin position="807"/>
        <end position="822"/>
    </location>
</feature>
<dbReference type="PANTHER" id="PTHR11804">
    <property type="entry name" value="PROTEASE M3 THIMET OLIGOPEPTIDASE-RELATED"/>
    <property type="match status" value="1"/>
</dbReference>
<dbReference type="GO" id="GO:0004222">
    <property type="term" value="F:metalloendopeptidase activity"/>
    <property type="evidence" value="ECO:0007669"/>
    <property type="project" value="InterPro"/>
</dbReference>
<gene>
    <name evidence="2" type="ORF">HYH03_002585</name>
</gene>
<feature type="region of interest" description="Disordered" evidence="1">
    <location>
        <begin position="551"/>
        <end position="576"/>
    </location>
</feature>
<dbReference type="EMBL" id="JAEHOE010000006">
    <property type="protein sequence ID" value="KAG2499646.1"/>
    <property type="molecule type" value="Genomic_DNA"/>
</dbReference>